<dbReference type="Pfam" id="PF01762">
    <property type="entry name" value="Galactosyl_T"/>
    <property type="match status" value="1"/>
</dbReference>
<keyword evidence="6 10" id="KW-0735">Signal-anchor</keyword>
<evidence type="ECO:0000256" key="10">
    <source>
        <dbReference type="RuleBase" id="RU363063"/>
    </source>
</evidence>
<evidence type="ECO:0000313" key="12">
    <source>
        <dbReference type="Proteomes" id="UP000593567"/>
    </source>
</evidence>
<evidence type="ECO:0000256" key="8">
    <source>
        <dbReference type="ARBA" id="ARBA00023034"/>
    </source>
</evidence>
<dbReference type="EMBL" id="VXIV02003359">
    <property type="protein sequence ID" value="KAF6017811.1"/>
    <property type="molecule type" value="Genomic_DNA"/>
</dbReference>
<evidence type="ECO:0000256" key="3">
    <source>
        <dbReference type="ARBA" id="ARBA00022676"/>
    </source>
</evidence>
<dbReference type="GO" id="GO:0006493">
    <property type="term" value="P:protein O-linked glycosylation"/>
    <property type="evidence" value="ECO:0007669"/>
    <property type="project" value="TreeGrafter"/>
</dbReference>
<dbReference type="Proteomes" id="UP000593567">
    <property type="component" value="Unassembled WGS sequence"/>
</dbReference>
<evidence type="ECO:0000256" key="4">
    <source>
        <dbReference type="ARBA" id="ARBA00022679"/>
    </source>
</evidence>
<accession>A0A7J7IWK2</accession>
<evidence type="ECO:0000256" key="2">
    <source>
        <dbReference type="ARBA" id="ARBA00008661"/>
    </source>
</evidence>
<keyword evidence="7 10" id="KW-1133">Transmembrane helix</keyword>
<dbReference type="PANTHER" id="PTHR11214:SF349">
    <property type="entry name" value="BETA-1,3-GALACTOSYLTRANSFERASE BRN"/>
    <property type="match status" value="1"/>
</dbReference>
<proteinExistence type="inferred from homology"/>
<feature type="transmembrane region" description="Helical" evidence="10">
    <location>
        <begin position="37"/>
        <end position="60"/>
    </location>
</feature>
<dbReference type="GO" id="GO:0008194">
    <property type="term" value="F:UDP-glycosyltransferase activity"/>
    <property type="evidence" value="ECO:0007669"/>
    <property type="project" value="TreeGrafter"/>
</dbReference>
<evidence type="ECO:0000256" key="5">
    <source>
        <dbReference type="ARBA" id="ARBA00022692"/>
    </source>
</evidence>
<gene>
    <name evidence="11" type="ORF">EB796_023882</name>
</gene>
<comment type="subcellular location">
    <subcellularLocation>
        <location evidence="1 10">Golgi apparatus membrane</location>
        <topology evidence="1 10">Single-pass type II membrane protein</topology>
    </subcellularLocation>
</comment>
<evidence type="ECO:0000256" key="9">
    <source>
        <dbReference type="ARBA" id="ARBA00023136"/>
    </source>
</evidence>
<evidence type="ECO:0000256" key="1">
    <source>
        <dbReference type="ARBA" id="ARBA00004323"/>
    </source>
</evidence>
<reference evidence="11" key="1">
    <citation type="submission" date="2020-06" db="EMBL/GenBank/DDBJ databases">
        <title>Draft genome of Bugula neritina, a colonial animal packing powerful symbionts and potential medicines.</title>
        <authorList>
            <person name="Rayko M."/>
        </authorList>
    </citation>
    <scope>NUCLEOTIDE SEQUENCE [LARGE SCALE GENOMIC DNA]</scope>
    <source>
        <strain evidence="11">Kwan_BN1</strain>
    </source>
</reference>
<comment type="caution">
    <text evidence="11">The sequence shown here is derived from an EMBL/GenBank/DDBJ whole genome shotgun (WGS) entry which is preliminary data.</text>
</comment>
<organism evidence="11 12">
    <name type="scientific">Bugula neritina</name>
    <name type="common">Brown bryozoan</name>
    <name type="synonym">Sertularia neritina</name>
    <dbReference type="NCBI Taxonomy" id="10212"/>
    <lineage>
        <taxon>Eukaryota</taxon>
        <taxon>Metazoa</taxon>
        <taxon>Spiralia</taxon>
        <taxon>Lophotrochozoa</taxon>
        <taxon>Bryozoa</taxon>
        <taxon>Gymnolaemata</taxon>
        <taxon>Cheilostomatida</taxon>
        <taxon>Flustrina</taxon>
        <taxon>Buguloidea</taxon>
        <taxon>Bugulidae</taxon>
        <taxon>Bugula</taxon>
    </lineage>
</organism>
<keyword evidence="5 10" id="KW-0812">Transmembrane</keyword>
<dbReference type="InterPro" id="IPR002659">
    <property type="entry name" value="Glyco_trans_31"/>
</dbReference>
<dbReference type="GO" id="GO:0000139">
    <property type="term" value="C:Golgi membrane"/>
    <property type="evidence" value="ECO:0007669"/>
    <property type="project" value="UniProtKB-SubCell"/>
</dbReference>
<name>A0A7J7IWK2_BUGNE</name>
<evidence type="ECO:0000256" key="7">
    <source>
        <dbReference type="ARBA" id="ARBA00022989"/>
    </source>
</evidence>
<dbReference type="AlphaFoldDB" id="A0A7J7IWK2"/>
<dbReference type="GO" id="GO:0016758">
    <property type="term" value="F:hexosyltransferase activity"/>
    <property type="evidence" value="ECO:0007669"/>
    <property type="project" value="InterPro"/>
</dbReference>
<evidence type="ECO:0000313" key="11">
    <source>
        <dbReference type="EMBL" id="KAF6017811.1"/>
    </source>
</evidence>
<dbReference type="OrthoDB" id="2139606at2759"/>
<sequence>MQPYQMSMFSANYYFKYTIRSKEVMSLRAFVKRWKKIVCLTCFICVPPLIYLLGSIEYLIAKPYSEFSWPLEVNLTRVISDYETGHYHVAPINEQKFLLKVQPTADKCQDFKLLTVLIKSRVDGRKSRDVLRKTWVKSLTKNNYRHLFLLGSCASINSTSCEKDVRKEQSDYGDLLQGDFVDAYENNTIKMTMAFQYITEQCLPHSSVLYLLLIDDDYALNVRKLESYLIETAKKFDLYAGYVWKKSRPFRIHFHKHYMSLDQYPYSHYPPFVSAGAMLLTSDVVKKFYIVSKFSKYYPFDDVFYGFVAKKLNISPTDIGEFLPSYYNVPSVHSKSNKRLIGSHRFGKIDEVFQIYKKFYNQ</sequence>
<keyword evidence="3 10" id="KW-0328">Glycosyltransferase</keyword>
<dbReference type="Gene3D" id="3.90.550.50">
    <property type="match status" value="1"/>
</dbReference>
<dbReference type="EC" id="2.4.1.-" evidence="10"/>
<evidence type="ECO:0000256" key="6">
    <source>
        <dbReference type="ARBA" id="ARBA00022968"/>
    </source>
</evidence>
<keyword evidence="9 10" id="KW-0472">Membrane</keyword>
<dbReference type="PANTHER" id="PTHR11214">
    <property type="entry name" value="BETA-1,3-N-ACETYLGLUCOSAMINYLTRANSFERASE"/>
    <property type="match status" value="1"/>
</dbReference>
<keyword evidence="4" id="KW-0808">Transferase</keyword>
<keyword evidence="8 10" id="KW-0333">Golgi apparatus</keyword>
<comment type="similarity">
    <text evidence="2 10">Belongs to the glycosyltransferase 31 family.</text>
</comment>
<protein>
    <recommendedName>
        <fullName evidence="10">Hexosyltransferase</fullName>
        <ecNumber evidence="10">2.4.1.-</ecNumber>
    </recommendedName>
</protein>
<keyword evidence="12" id="KW-1185">Reference proteome</keyword>